<dbReference type="OrthoDB" id="546212at2759"/>
<name>A0A150H1G0_GONPE</name>
<keyword evidence="3" id="KW-1185">Reference proteome</keyword>
<accession>A0A150H1G0</accession>
<gene>
    <name evidence="2" type="ORF">GPECTOR_2g1363</name>
</gene>
<evidence type="ECO:0000313" key="3">
    <source>
        <dbReference type="Proteomes" id="UP000075714"/>
    </source>
</evidence>
<evidence type="ECO:0000313" key="2">
    <source>
        <dbReference type="EMBL" id="KXZ55812.1"/>
    </source>
</evidence>
<sequence length="458" mass="48908">MLAGGMTVVSPSRKHASRSVLRKWDDVSDWPVAQFILLPLLVAGAFCLVLFLASHASALCIHVLHRATLRSAQVLGLDRWRTGILAGGAPETWVDMSLLPLSEEDQLKFDFRYWLAEGAKAVGNQGKDCINDYGMPVIERWRKAQFSCAFLGLLPGDMPAAPHGSFRAGCSVGGAAAPGAEYMQLEAVKRWVVDALETERYTKVKAACSVAAINSSGGTAAAAGGPGPVLHPVLLLSRWDPNNAFRTMEEVVGTFMTLAALDDKALQTQGLQVAVADGKPEGAYLDLWASLSRPYPLRLLKKAPWPVNTCLARAIHPSFGNTSILTSMSFAKRTTCGSPLVAGTALWLRHMLGPAIENPLRSAYQLQSPSKAVTRKVFGQASIVAGGHGTGLANMMWMAPGKGGVLEIQHNSAGNEQYHNQAHLLGHKYVSLDSDGDEVDPREAAAGLRQLLDAVGAA</sequence>
<reference evidence="3" key="1">
    <citation type="journal article" date="2016" name="Nat. Commun.">
        <title>The Gonium pectorale genome demonstrates co-option of cell cycle regulation during the evolution of multicellularity.</title>
        <authorList>
            <person name="Hanschen E.R."/>
            <person name="Marriage T.N."/>
            <person name="Ferris P.J."/>
            <person name="Hamaji T."/>
            <person name="Toyoda A."/>
            <person name="Fujiyama A."/>
            <person name="Neme R."/>
            <person name="Noguchi H."/>
            <person name="Minakuchi Y."/>
            <person name="Suzuki M."/>
            <person name="Kawai-Toyooka H."/>
            <person name="Smith D.R."/>
            <person name="Sparks H."/>
            <person name="Anderson J."/>
            <person name="Bakaric R."/>
            <person name="Luria V."/>
            <person name="Karger A."/>
            <person name="Kirschner M.W."/>
            <person name="Durand P.M."/>
            <person name="Michod R.E."/>
            <person name="Nozaki H."/>
            <person name="Olson B.J."/>
        </authorList>
    </citation>
    <scope>NUCLEOTIDE SEQUENCE [LARGE SCALE GENOMIC DNA]</scope>
    <source>
        <strain evidence="3">NIES-2863</strain>
    </source>
</reference>
<comment type="caution">
    <text evidence="2">The sequence shown here is derived from an EMBL/GenBank/DDBJ whole genome shotgun (WGS) entry which is preliminary data.</text>
</comment>
<protein>
    <submittedName>
        <fullName evidence="2">Uncharacterized protein</fullName>
    </submittedName>
</protein>
<dbReference type="AlphaFoldDB" id="A0A150H1G0"/>
<keyword evidence="1" id="KW-0472">Membrane</keyword>
<proteinExistence type="predicted"/>
<feature type="transmembrane region" description="Helical" evidence="1">
    <location>
        <begin position="32"/>
        <end position="53"/>
    </location>
</feature>
<dbReference type="EMBL" id="LSYV01000003">
    <property type="protein sequence ID" value="KXZ55812.1"/>
    <property type="molecule type" value="Genomic_DNA"/>
</dbReference>
<dbReference type="STRING" id="33097.A0A150H1G0"/>
<keyword evidence="1" id="KW-1133">Transmembrane helix</keyword>
<evidence type="ECO:0000256" key="1">
    <source>
        <dbReference type="SAM" id="Phobius"/>
    </source>
</evidence>
<dbReference type="Proteomes" id="UP000075714">
    <property type="component" value="Unassembled WGS sequence"/>
</dbReference>
<organism evidence="2 3">
    <name type="scientific">Gonium pectorale</name>
    <name type="common">Green alga</name>
    <dbReference type="NCBI Taxonomy" id="33097"/>
    <lineage>
        <taxon>Eukaryota</taxon>
        <taxon>Viridiplantae</taxon>
        <taxon>Chlorophyta</taxon>
        <taxon>core chlorophytes</taxon>
        <taxon>Chlorophyceae</taxon>
        <taxon>CS clade</taxon>
        <taxon>Chlamydomonadales</taxon>
        <taxon>Volvocaceae</taxon>
        <taxon>Gonium</taxon>
    </lineage>
</organism>
<keyword evidence="1" id="KW-0812">Transmembrane</keyword>